<feature type="domain" description="NADP-dependent oxidoreductase" evidence="1">
    <location>
        <begin position="23"/>
        <end position="153"/>
    </location>
</feature>
<proteinExistence type="predicted"/>
<dbReference type="Pfam" id="PF00248">
    <property type="entry name" value="Aldo_ket_red"/>
    <property type="match status" value="1"/>
</dbReference>
<dbReference type="InterPro" id="IPR020471">
    <property type="entry name" value="AKR"/>
</dbReference>
<dbReference type="PRINTS" id="PR00069">
    <property type="entry name" value="ALDKETRDTASE"/>
</dbReference>
<dbReference type="GO" id="GO:0016491">
    <property type="term" value="F:oxidoreductase activity"/>
    <property type="evidence" value="ECO:0007669"/>
    <property type="project" value="InterPro"/>
</dbReference>
<comment type="caution">
    <text evidence="2">The sequence shown here is derived from an EMBL/GenBank/DDBJ whole genome shotgun (WGS) entry which is preliminary data.</text>
</comment>
<dbReference type="InterPro" id="IPR018170">
    <property type="entry name" value="Aldo/ket_reductase_CS"/>
</dbReference>
<dbReference type="SUPFAM" id="SSF51430">
    <property type="entry name" value="NAD(P)-linked oxidoreductase"/>
    <property type="match status" value="1"/>
</dbReference>
<dbReference type="InterPro" id="IPR023210">
    <property type="entry name" value="NADP_OxRdtase_dom"/>
</dbReference>
<feature type="non-terminal residue" evidence="2">
    <location>
        <position position="153"/>
    </location>
</feature>
<dbReference type="Gene3D" id="3.20.20.100">
    <property type="entry name" value="NADP-dependent oxidoreductase domain"/>
    <property type="match status" value="1"/>
</dbReference>
<evidence type="ECO:0000259" key="1">
    <source>
        <dbReference type="Pfam" id="PF00248"/>
    </source>
</evidence>
<dbReference type="AlphaFoldDB" id="A0A5J4TJA4"/>
<evidence type="ECO:0000313" key="2">
    <source>
        <dbReference type="EMBL" id="KAA6358526.1"/>
    </source>
</evidence>
<dbReference type="OrthoDB" id="416253at2759"/>
<dbReference type="PANTHER" id="PTHR11732">
    <property type="entry name" value="ALDO/KETO REDUCTASE"/>
    <property type="match status" value="1"/>
</dbReference>
<dbReference type="PROSITE" id="PS00062">
    <property type="entry name" value="ALDOKETO_REDUCTASE_2"/>
    <property type="match status" value="1"/>
</dbReference>
<reference evidence="2 3" key="1">
    <citation type="submission" date="2019-03" db="EMBL/GenBank/DDBJ databases">
        <title>Single cell metagenomics reveals metabolic interactions within the superorganism composed of flagellate Streblomastix strix and complex community of Bacteroidetes bacteria on its surface.</title>
        <authorList>
            <person name="Treitli S.C."/>
            <person name="Kolisko M."/>
            <person name="Husnik F."/>
            <person name="Keeling P."/>
            <person name="Hampl V."/>
        </authorList>
    </citation>
    <scope>NUCLEOTIDE SEQUENCE [LARGE SCALE GENOMIC DNA]</scope>
    <source>
        <strain evidence="2">ST1C</strain>
    </source>
</reference>
<gene>
    <name evidence="2" type="ORF">EZS28_045947</name>
</gene>
<dbReference type="InterPro" id="IPR036812">
    <property type="entry name" value="NAD(P)_OxRdtase_dom_sf"/>
</dbReference>
<sequence length="153" mass="17046">MIFSTLADGTRIPVIGLGSYLVQKPNEVGESIKSAIQAGYRHFDFAQAYQNQTQVGDVLKDIFKSGKVKREELFLTSKVIQQPSPSKRCITRAVGNSPITSTYFENTYEMYPMTSDGKIRLDPNPAPVIEIWTEMEKAKDAGLVKHIGVSNFN</sequence>
<accession>A0A5J4TJA4</accession>
<evidence type="ECO:0000313" key="3">
    <source>
        <dbReference type="Proteomes" id="UP000324800"/>
    </source>
</evidence>
<name>A0A5J4TJA4_9EUKA</name>
<organism evidence="2 3">
    <name type="scientific">Streblomastix strix</name>
    <dbReference type="NCBI Taxonomy" id="222440"/>
    <lineage>
        <taxon>Eukaryota</taxon>
        <taxon>Metamonada</taxon>
        <taxon>Preaxostyla</taxon>
        <taxon>Oxymonadida</taxon>
        <taxon>Streblomastigidae</taxon>
        <taxon>Streblomastix</taxon>
    </lineage>
</organism>
<dbReference type="EMBL" id="SNRW01029726">
    <property type="protein sequence ID" value="KAA6358526.1"/>
    <property type="molecule type" value="Genomic_DNA"/>
</dbReference>
<protein>
    <submittedName>
        <fullName evidence="2">Putative aldehyde reductase</fullName>
    </submittedName>
</protein>
<dbReference type="Proteomes" id="UP000324800">
    <property type="component" value="Unassembled WGS sequence"/>
</dbReference>